<reference evidence="1 2" key="1">
    <citation type="journal article" date="2016" name="Environ. Microbiol.">
        <title>Genomic resolution of a cold subsurface aquifer community provides metabolic insights for novel microbes adapted to high CO concentrations.</title>
        <authorList>
            <person name="Probst A.J."/>
            <person name="Castelle C.J."/>
            <person name="Singh A."/>
            <person name="Brown C.T."/>
            <person name="Anantharaman K."/>
            <person name="Sharon I."/>
            <person name="Hug L.A."/>
            <person name="Burstein D."/>
            <person name="Emerson J.B."/>
            <person name="Thomas B.C."/>
            <person name="Banfield J.F."/>
        </authorList>
    </citation>
    <scope>NUCLEOTIDE SEQUENCE [LARGE SCALE GENOMIC DNA]</scope>
    <source>
        <strain evidence="1">CG2_30_33_16</strain>
    </source>
</reference>
<accession>A0A1J5HUQ4</accession>
<evidence type="ECO:0000313" key="2">
    <source>
        <dbReference type="Proteomes" id="UP000183758"/>
    </source>
</evidence>
<dbReference type="Proteomes" id="UP000183758">
    <property type="component" value="Unassembled WGS sequence"/>
</dbReference>
<proteinExistence type="predicted"/>
<comment type="caution">
    <text evidence="1">The sequence shown here is derived from an EMBL/GenBank/DDBJ whole genome shotgun (WGS) entry which is preliminary data.</text>
</comment>
<sequence>MTKNDHIQALVIARLETMPENLAISIGKDGNFNKKDLIKHVKKADAIGKKMVKVELNYLRSLKTITQSAINNA</sequence>
<protein>
    <submittedName>
        <fullName evidence="1">Uncharacterized protein</fullName>
    </submittedName>
</protein>
<name>A0A1J5HUQ4_9BACT</name>
<gene>
    <name evidence="1" type="ORF">AUK04_03055</name>
</gene>
<dbReference type="EMBL" id="MNZM01000075">
    <property type="protein sequence ID" value="OIP83782.1"/>
    <property type="molecule type" value="Genomic_DNA"/>
</dbReference>
<organism evidence="1 2">
    <name type="scientific">Candidatus Roizmanbacteria bacterium CG2_30_33_16</name>
    <dbReference type="NCBI Taxonomy" id="1805340"/>
    <lineage>
        <taxon>Bacteria</taxon>
        <taxon>Candidatus Roizmaniibacteriota</taxon>
    </lineage>
</organism>
<evidence type="ECO:0000313" key="1">
    <source>
        <dbReference type="EMBL" id="OIP83782.1"/>
    </source>
</evidence>
<dbReference type="AlphaFoldDB" id="A0A1J5HUQ4"/>